<dbReference type="InterPro" id="IPR011042">
    <property type="entry name" value="6-blade_b-propeller_TolB-like"/>
</dbReference>
<dbReference type="SUPFAM" id="SSF52964">
    <property type="entry name" value="TolB, N-terminal domain"/>
    <property type="match status" value="1"/>
</dbReference>
<organism evidence="3 4">
    <name type="scientific">Taurinivorans muris</name>
    <dbReference type="NCBI Taxonomy" id="2787751"/>
    <lineage>
        <taxon>Bacteria</taxon>
        <taxon>Pseudomonadati</taxon>
        <taxon>Thermodesulfobacteriota</taxon>
        <taxon>Desulfovibrionia</taxon>
        <taxon>Desulfovibrionales</taxon>
        <taxon>Desulfovibrionaceae</taxon>
        <taxon>Taurinivorans</taxon>
    </lineage>
</organism>
<dbReference type="SUPFAM" id="SSF69304">
    <property type="entry name" value="Tricorn protease N-terminal domain"/>
    <property type="match status" value="1"/>
</dbReference>
<dbReference type="InterPro" id="IPR011659">
    <property type="entry name" value="WD40"/>
</dbReference>
<name>A0ABY5Y3L1_9BACT</name>
<keyword evidence="2" id="KW-0732">Signal</keyword>
<reference evidence="3" key="1">
    <citation type="submission" date="2020-12" db="EMBL/GenBank/DDBJ databases">
        <title>Taurinivorans muris gen. nov., sp. nov., fundamental and realized metabolic niche of a ubiquitous sulfidogenic bacterium in the murine intestine.</title>
        <authorList>
            <person name="Ye H."/>
            <person name="Hanson B.T."/>
            <person name="Loy A."/>
        </authorList>
    </citation>
    <scope>NUCLEOTIDE SEQUENCE</scope>
    <source>
        <strain evidence="3">LT0009</strain>
    </source>
</reference>
<dbReference type="Gene3D" id="2.120.10.30">
    <property type="entry name" value="TolB, C-terminal domain"/>
    <property type="match status" value="2"/>
</dbReference>
<dbReference type="RefSeq" id="WP_334316322.1">
    <property type="nucleotide sequence ID" value="NZ_CP065938.1"/>
</dbReference>
<feature type="signal peptide" evidence="2">
    <location>
        <begin position="1"/>
        <end position="21"/>
    </location>
</feature>
<dbReference type="Proteomes" id="UP001058120">
    <property type="component" value="Chromosome"/>
</dbReference>
<protein>
    <submittedName>
        <fullName evidence="3">PD40 domain-containing protein</fullName>
    </submittedName>
</protein>
<dbReference type="PANTHER" id="PTHR36842:SF1">
    <property type="entry name" value="PROTEIN TOLB"/>
    <property type="match status" value="1"/>
</dbReference>
<proteinExistence type="inferred from homology"/>
<gene>
    <name evidence="3" type="ORF">JBF11_06535</name>
</gene>
<dbReference type="Pfam" id="PF07676">
    <property type="entry name" value="PD40"/>
    <property type="match status" value="4"/>
</dbReference>
<comment type="similarity">
    <text evidence="1">Belongs to the TolB family.</text>
</comment>
<dbReference type="Gene3D" id="3.40.50.10070">
    <property type="entry name" value="TolB, N-terminal domain"/>
    <property type="match status" value="1"/>
</dbReference>
<evidence type="ECO:0000256" key="1">
    <source>
        <dbReference type="ARBA" id="ARBA00009820"/>
    </source>
</evidence>
<evidence type="ECO:0000313" key="4">
    <source>
        <dbReference type="Proteomes" id="UP001058120"/>
    </source>
</evidence>
<evidence type="ECO:0000256" key="2">
    <source>
        <dbReference type="SAM" id="SignalP"/>
    </source>
</evidence>
<feature type="chain" id="PRO_5046211187" evidence="2">
    <location>
        <begin position="22"/>
        <end position="435"/>
    </location>
</feature>
<accession>A0ABY5Y3L1</accession>
<dbReference type="PANTHER" id="PTHR36842">
    <property type="entry name" value="PROTEIN TOLB HOMOLOG"/>
    <property type="match status" value="1"/>
</dbReference>
<evidence type="ECO:0000313" key="3">
    <source>
        <dbReference type="EMBL" id="UWX06753.1"/>
    </source>
</evidence>
<keyword evidence="4" id="KW-1185">Reference proteome</keyword>
<dbReference type="EMBL" id="CP065938">
    <property type="protein sequence ID" value="UWX06753.1"/>
    <property type="molecule type" value="Genomic_DNA"/>
</dbReference>
<sequence length="435" mass="47869">MKKILFFVFLFCVLFQTPARSATMVDIYGPGQNIVNLSMAKPLTAPMTEAKALGAVLDNKIRYNLSFLPFMNLVPDVNILGGTLLDAWSGANLDFRRFQIGGADLLITAYWANGDKNGSKVELRVFETFSGKFIFGNAYNNITDKEVEAVADKFCADLMKALTGSGDFFLSTLTFAKDENKNKRDIWIVSPTGKNLRQITSLKGIAMSPAWSPDGRYIVFSHIDDGSHALGVWQSANGRVQRIRFPGNTVIGPSFMPDNKVAVSLSSGSQPDIYLLDHRFRRERVLEDSASIDVSPTFDHSGTKMVFTSNRLGGPQIFLKDFSTGTVTRVSKTGTYNTEPAISPDGTVVAYTKGTAQGHRIFVHDLVTGIERQVSFGPGRDEQPSFAPDSYFLSFVSNRTGVKQIYLITRHGGTAKHVPTGNGNAYFPRWGKIPQ</sequence>